<name>A0A484ICE4_9ARCH</name>
<dbReference type="GeneID" id="60511056"/>
<dbReference type="KEGG" id="nfn:NFRAN_2448"/>
<gene>
    <name evidence="1" type="ORF">NFRAN_2448</name>
</gene>
<keyword evidence="2" id="KW-1185">Reference proteome</keyword>
<evidence type="ECO:0000313" key="1">
    <source>
        <dbReference type="EMBL" id="VFJ14770.1"/>
    </source>
</evidence>
<reference evidence="1 2" key="1">
    <citation type="submission" date="2019-02" db="EMBL/GenBank/DDBJ databases">
        <authorList>
            <person name="Lehtovirta-Morley E L."/>
        </authorList>
    </citation>
    <scope>NUCLEOTIDE SEQUENCE [LARGE SCALE GENOMIC DNA]</scope>
    <source>
        <strain evidence="1">NFRAN1</strain>
    </source>
</reference>
<protein>
    <submittedName>
        <fullName evidence="1">Ferrous iron efflux protein F</fullName>
    </submittedName>
</protein>
<evidence type="ECO:0000313" key="2">
    <source>
        <dbReference type="Proteomes" id="UP000294299"/>
    </source>
</evidence>
<proteinExistence type="predicted"/>
<organism evidence="1 2">
    <name type="scientific">Candidatus Nitrosocosmicus franklandianus</name>
    <dbReference type="NCBI Taxonomy" id="1798806"/>
    <lineage>
        <taxon>Archaea</taxon>
        <taxon>Nitrososphaerota</taxon>
        <taxon>Nitrososphaeria</taxon>
        <taxon>Nitrososphaerales</taxon>
        <taxon>Nitrososphaeraceae</taxon>
        <taxon>Candidatus Nitrosocosmicus</taxon>
    </lineage>
</organism>
<dbReference type="Proteomes" id="UP000294299">
    <property type="component" value="Chromosome NFRAN"/>
</dbReference>
<dbReference type="Gene3D" id="3.30.70.1350">
    <property type="entry name" value="Cation efflux protein, cytoplasmic domain"/>
    <property type="match status" value="1"/>
</dbReference>
<dbReference type="SUPFAM" id="SSF160240">
    <property type="entry name" value="Cation efflux protein cytoplasmic domain-like"/>
    <property type="match status" value="1"/>
</dbReference>
<dbReference type="AlphaFoldDB" id="A0A484ICE4"/>
<dbReference type="OrthoDB" id="290964at2157"/>
<dbReference type="RefSeq" id="WP_197731175.1">
    <property type="nucleotide sequence ID" value="NZ_LR216287.1"/>
</dbReference>
<dbReference type="EMBL" id="LR216287">
    <property type="protein sequence ID" value="VFJ14770.1"/>
    <property type="molecule type" value="Genomic_DNA"/>
</dbReference>
<accession>A0A484ICE4</accession>
<dbReference type="InterPro" id="IPR036837">
    <property type="entry name" value="Cation_efflux_CTD_sf"/>
</dbReference>
<sequence>MSFAFFLTRENKDLLIGESISRRDNQNIYNIISKIPEVDKIISIRSMHLAPEDVLIAIEVSLVNNLDMDTIESVIDNIENKINQVIPYAVPSKIYIEFERAK</sequence>